<accession>A0A5B7CDW9</accession>
<keyword evidence="2" id="KW-1185">Reference proteome</keyword>
<dbReference type="PANTHER" id="PTHR12905:SF0">
    <property type="entry name" value="CALCINEURIN-LIKE PHOSPHOESTERASE DOMAIN-CONTAINING PROTEIN"/>
    <property type="match status" value="1"/>
</dbReference>
<dbReference type="OrthoDB" id="630188at2759"/>
<reference evidence="1 2" key="1">
    <citation type="submission" date="2019-05" db="EMBL/GenBank/DDBJ databases">
        <title>Another draft genome of Portunus trituberculatus and its Hox gene families provides insights of decapod evolution.</title>
        <authorList>
            <person name="Jeong J.-H."/>
            <person name="Song I."/>
            <person name="Kim S."/>
            <person name="Choi T."/>
            <person name="Kim D."/>
            <person name="Ryu S."/>
            <person name="Kim W."/>
        </authorList>
    </citation>
    <scope>NUCLEOTIDE SEQUENCE [LARGE SCALE GENOMIC DNA]</scope>
    <source>
        <tissue evidence="1">Muscle</tissue>
    </source>
</reference>
<name>A0A5B7CDW9_PORTR</name>
<comment type="caution">
    <text evidence="1">The sequence shown here is derived from an EMBL/GenBank/DDBJ whole genome shotgun (WGS) entry which is preliminary data.</text>
</comment>
<organism evidence="1 2">
    <name type="scientific">Portunus trituberculatus</name>
    <name type="common">Swimming crab</name>
    <name type="synonym">Neptunus trituberculatus</name>
    <dbReference type="NCBI Taxonomy" id="210409"/>
    <lineage>
        <taxon>Eukaryota</taxon>
        <taxon>Metazoa</taxon>
        <taxon>Ecdysozoa</taxon>
        <taxon>Arthropoda</taxon>
        <taxon>Crustacea</taxon>
        <taxon>Multicrustacea</taxon>
        <taxon>Malacostraca</taxon>
        <taxon>Eumalacostraca</taxon>
        <taxon>Eucarida</taxon>
        <taxon>Decapoda</taxon>
        <taxon>Pleocyemata</taxon>
        <taxon>Brachyura</taxon>
        <taxon>Eubrachyura</taxon>
        <taxon>Portunoidea</taxon>
        <taxon>Portunidae</taxon>
        <taxon>Portuninae</taxon>
        <taxon>Portunus</taxon>
    </lineage>
</organism>
<evidence type="ECO:0000313" key="2">
    <source>
        <dbReference type="Proteomes" id="UP000324222"/>
    </source>
</evidence>
<dbReference type="InterPro" id="IPR051693">
    <property type="entry name" value="UPF0046_metallophosphoest"/>
</dbReference>
<dbReference type="EMBL" id="VSRR010000002">
    <property type="protein sequence ID" value="MPC07505.1"/>
    <property type="molecule type" value="Genomic_DNA"/>
</dbReference>
<dbReference type="Gene3D" id="3.60.21.10">
    <property type="match status" value="2"/>
</dbReference>
<protein>
    <submittedName>
        <fullName evidence="1">UPF0046 protein T07D4.2</fullName>
    </submittedName>
</protein>
<dbReference type="SUPFAM" id="SSF56300">
    <property type="entry name" value="Metallo-dependent phosphatases"/>
    <property type="match status" value="1"/>
</dbReference>
<dbReference type="InterPro" id="IPR029052">
    <property type="entry name" value="Metallo-depent_PP-like"/>
</dbReference>
<sequence length="203" mass="22740">MSAQSLPIHPVTNNPTKAWEELRRSQKIIKLNVKTPQTPPEERMLRFVCMSDTHCLTSHLQFEIPYGDVFVHAGDFTRCGSASEVEEQPEFCNWAFNVPRGRQCLEKWEAIPEDTDILITHTPPVGHGDLCCTGVRAGCVELLSTVQSRVKPKYHLFGHIHEGYGVTTDGKIIFINASTCNINYVPINPPIVFDVPIPPGFSK</sequence>
<gene>
    <name evidence="1" type="primary">T07D4.2</name>
    <name evidence="1" type="ORF">E2C01_000065</name>
</gene>
<evidence type="ECO:0000313" key="1">
    <source>
        <dbReference type="EMBL" id="MPC07505.1"/>
    </source>
</evidence>
<dbReference type="CDD" id="cd07379">
    <property type="entry name" value="MPP_239FB"/>
    <property type="match status" value="1"/>
</dbReference>
<dbReference type="AlphaFoldDB" id="A0A5B7CDW9"/>
<dbReference type="Proteomes" id="UP000324222">
    <property type="component" value="Unassembled WGS sequence"/>
</dbReference>
<dbReference type="PANTHER" id="PTHR12905">
    <property type="entry name" value="METALLOPHOSPHOESTERASE"/>
    <property type="match status" value="1"/>
</dbReference>
<proteinExistence type="predicted"/>